<keyword evidence="3" id="KW-1185">Reference proteome</keyword>
<dbReference type="Pfam" id="PF08240">
    <property type="entry name" value="ADH_N"/>
    <property type="match status" value="1"/>
</dbReference>
<evidence type="ECO:0000313" key="3">
    <source>
        <dbReference type="Proteomes" id="UP000247233"/>
    </source>
</evidence>
<dbReference type="Gene3D" id="3.90.180.10">
    <property type="entry name" value="Medium-chain alcohol dehydrogenases, catalytic domain"/>
    <property type="match status" value="1"/>
</dbReference>
<reference evidence="2 3" key="1">
    <citation type="submission" date="2016-12" db="EMBL/GenBank/DDBJ databases">
        <title>The genomes of Aspergillus section Nigri reveals drivers in fungal speciation.</title>
        <authorList>
            <consortium name="DOE Joint Genome Institute"/>
            <person name="Vesth T.C."/>
            <person name="Nybo J."/>
            <person name="Theobald S."/>
            <person name="Brandl J."/>
            <person name="Frisvad J.C."/>
            <person name="Nielsen K.F."/>
            <person name="Lyhne E.K."/>
            <person name="Kogle M.E."/>
            <person name="Kuo A."/>
            <person name="Riley R."/>
            <person name="Clum A."/>
            <person name="Nolan M."/>
            <person name="Lipzen A."/>
            <person name="Salamov A."/>
            <person name="Henrissat B."/>
            <person name="Wiebenga A."/>
            <person name="De Vries R.P."/>
            <person name="Grigoriev I.V."/>
            <person name="Mortensen U.H."/>
            <person name="Andersen M.R."/>
            <person name="Baker S.E."/>
        </authorList>
    </citation>
    <scope>NUCLEOTIDE SEQUENCE [LARGE SCALE GENOMIC DNA]</scope>
    <source>
        <strain evidence="2 3">CBS 117.55</strain>
    </source>
</reference>
<dbReference type="InterPro" id="IPR052585">
    <property type="entry name" value="Lipid_raft_assoc_Zn_ADH"/>
</dbReference>
<dbReference type="Pfam" id="PF13602">
    <property type="entry name" value="ADH_zinc_N_2"/>
    <property type="match status" value="1"/>
</dbReference>
<dbReference type="GeneID" id="37061597"/>
<sequence length="344" mass="36799">MQAVSIRQGSTPYSAANPAPASALFLDDNTPIPQLTRPGELLVRVHAATVTRDELAWPETYGPNDKSILGHDFAGEVVDTFDQTGTGLTAGDHVYGMTAAKRAHSTWAQFAVVQSAEAARKPASLDWASAATVPMSALTAWQALFVHAGVPEPDLSNNTTRTASKENPRRLLVTGASGAVGSYLVQLGALTGLHVTAASRSKTENADFLHSLGADEIVEYEELLGKENEFDVVTDTVGGQALESCWRLVRDGGSLITVDSSSLGFMEELPKNQEEKAKREKVKARGFIVEADGVQLQKIAVAVDLGLLKTFVAQIFPIWEASEAYEVGGRRLARRGKIVLSVAE</sequence>
<dbReference type="OrthoDB" id="3509362at2759"/>
<dbReference type="InterPro" id="IPR020843">
    <property type="entry name" value="ER"/>
</dbReference>
<dbReference type="GO" id="GO:0016491">
    <property type="term" value="F:oxidoreductase activity"/>
    <property type="evidence" value="ECO:0007669"/>
    <property type="project" value="InterPro"/>
</dbReference>
<dbReference type="STRING" id="1448321.A0A317WEE6"/>
<feature type="domain" description="Enoyl reductase (ER)" evidence="1">
    <location>
        <begin position="19"/>
        <end position="340"/>
    </location>
</feature>
<dbReference type="Proteomes" id="UP000247233">
    <property type="component" value="Unassembled WGS sequence"/>
</dbReference>
<dbReference type="AlphaFoldDB" id="A0A317WEE6"/>
<dbReference type="SUPFAM" id="SSF51735">
    <property type="entry name" value="NAD(P)-binding Rossmann-fold domains"/>
    <property type="match status" value="1"/>
</dbReference>
<proteinExistence type="predicted"/>
<dbReference type="EMBL" id="MSFL01000010">
    <property type="protein sequence ID" value="PWY83617.1"/>
    <property type="molecule type" value="Genomic_DNA"/>
</dbReference>
<evidence type="ECO:0000313" key="2">
    <source>
        <dbReference type="EMBL" id="PWY83617.1"/>
    </source>
</evidence>
<gene>
    <name evidence="2" type="ORF">BO70DRAFT_290640</name>
</gene>
<dbReference type="PANTHER" id="PTHR43482">
    <property type="entry name" value="PROTEIN AST1-RELATED"/>
    <property type="match status" value="1"/>
</dbReference>
<dbReference type="InterPro" id="IPR036291">
    <property type="entry name" value="NAD(P)-bd_dom_sf"/>
</dbReference>
<dbReference type="InterPro" id="IPR013154">
    <property type="entry name" value="ADH-like_N"/>
</dbReference>
<dbReference type="SUPFAM" id="SSF50129">
    <property type="entry name" value="GroES-like"/>
    <property type="match status" value="1"/>
</dbReference>
<dbReference type="RefSeq" id="XP_025400060.1">
    <property type="nucleotide sequence ID" value="XM_025539360.1"/>
</dbReference>
<dbReference type="InterPro" id="IPR011032">
    <property type="entry name" value="GroES-like_sf"/>
</dbReference>
<comment type="caution">
    <text evidence="2">The sequence shown here is derived from an EMBL/GenBank/DDBJ whole genome shotgun (WGS) entry which is preliminary data.</text>
</comment>
<evidence type="ECO:0000259" key="1">
    <source>
        <dbReference type="SMART" id="SM00829"/>
    </source>
</evidence>
<protein>
    <submittedName>
        <fullName evidence="2">Putative alcohol dehydrogenase</fullName>
    </submittedName>
</protein>
<dbReference type="Gene3D" id="3.40.50.720">
    <property type="entry name" value="NAD(P)-binding Rossmann-like Domain"/>
    <property type="match status" value="1"/>
</dbReference>
<organism evidence="2 3">
    <name type="scientific">Aspergillus heteromorphus CBS 117.55</name>
    <dbReference type="NCBI Taxonomy" id="1448321"/>
    <lineage>
        <taxon>Eukaryota</taxon>
        <taxon>Fungi</taxon>
        <taxon>Dikarya</taxon>
        <taxon>Ascomycota</taxon>
        <taxon>Pezizomycotina</taxon>
        <taxon>Eurotiomycetes</taxon>
        <taxon>Eurotiomycetidae</taxon>
        <taxon>Eurotiales</taxon>
        <taxon>Aspergillaceae</taxon>
        <taxon>Aspergillus</taxon>
        <taxon>Aspergillus subgen. Circumdati</taxon>
    </lineage>
</organism>
<dbReference type="PANTHER" id="PTHR43482:SF4">
    <property type="entry name" value="ALCOHOL DEHYDROGENASE, PUTATIVE (AFU_ORTHOLOGUE AFUA_7G06260)-RELATED"/>
    <property type="match status" value="1"/>
</dbReference>
<dbReference type="CDD" id="cd05289">
    <property type="entry name" value="MDR_like_2"/>
    <property type="match status" value="1"/>
</dbReference>
<dbReference type="VEuPathDB" id="FungiDB:BO70DRAFT_290640"/>
<dbReference type="SMART" id="SM00829">
    <property type="entry name" value="PKS_ER"/>
    <property type="match status" value="1"/>
</dbReference>
<accession>A0A317WEE6</accession>
<name>A0A317WEE6_9EURO</name>